<dbReference type="EMBL" id="BAABRP010000005">
    <property type="protein sequence ID" value="GAA5513069.1"/>
    <property type="molecule type" value="Genomic_DNA"/>
</dbReference>
<name>A0ABP9W6S5_9DEIO</name>
<evidence type="ECO:0000313" key="1">
    <source>
        <dbReference type="EMBL" id="GAA5513069.1"/>
    </source>
</evidence>
<organism evidence="1 2">
    <name type="scientific">Deinococcus carri</name>
    <dbReference type="NCBI Taxonomy" id="1211323"/>
    <lineage>
        <taxon>Bacteria</taxon>
        <taxon>Thermotogati</taxon>
        <taxon>Deinococcota</taxon>
        <taxon>Deinococci</taxon>
        <taxon>Deinococcales</taxon>
        <taxon>Deinococcaceae</taxon>
        <taxon>Deinococcus</taxon>
    </lineage>
</organism>
<sequence length="80" mass="8646">MVKIDYDSTELGTISAYGLTQGGYEAAFQELQSEGVEPGALRRMSDTLHAARALLGCYPDALQVDPDEVLARRAGIWKSA</sequence>
<comment type="caution">
    <text evidence="1">The sequence shown here is derived from an EMBL/GenBank/DDBJ whole genome shotgun (WGS) entry which is preliminary data.</text>
</comment>
<proteinExistence type="predicted"/>
<protein>
    <submittedName>
        <fullName evidence="1">Uncharacterized protein</fullName>
    </submittedName>
</protein>
<dbReference type="Proteomes" id="UP001401887">
    <property type="component" value="Unassembled WGS sequence"/>
</dbReference>
<reference evidence="1 2" key="1">
    <citation type="submission" date="2024-02" db="EMBL/GenBank/DDBJ databases">
        <title>Deinococcus carri NBRC 110142.</title>
        <authorList>
            <person name="Ichikawa N."/>
            <person name="Katano-Makiyama Y."/>
            <person name="Hidaka K."/>
        </authorList>
    </citation>
    <scope>NUCLEOTIDE SEQUENCE [LARGE SCALE GENOMIC DNA]</scope>
    <source>
        <strain evidence="1 2">NBRC 110142</strain>
    </source>
</reference>
<keyword evidence="2" id="KW-1185">Reference proteome</keyword>
<gene>
    <name evidence="1" type="ORF">Dcar01_01795</name>
</gene>
<evidence type="ECO:0000313" key="2">
    <source>
        <dbReference type="Proteomes" id="UP001401887"/>
    </source>
</evidence>
<accession>A0ABP9W6S5</accession>